<evidence type="ECO:0000256" key="1">
    <source>
        <dbReference type="ARBA" id="ARBA00005594"/>
    </source>
</evidence>
<dbReference type="GO" id="GO:0005524">
    <property type="term" value="F:ATP binding"/>
    <property type="evidence" value="ECO:0007669"/>
    <property type="project" value="UniProtKB-KW"/>
</dbReference>
<gene>
    <name evidence="11" type="ORF">HU200_031151</name>
</gene>
<dbReference type="PANTHER" id="PTHR11956">
    <property type="entry name" value="ARGINYL-TRNA SYNTHETASE"/>
    <property type="match status" value="1"/>
</dbReference>
<dbReference type="SMART" id="SM00836">
    <property type="entry name" value="DALR_1"/>
    <property type="match status" value="1"/>
</dbReference>
<keyword evidence="3 9" id="KW-0436">Ligase</keyword>
<dbReference type="EMBL" id="JACEFO010001770">
    <property type="protein sequence ID" value="KAF8704909.1"/>
    <property type="molecule type" value="Genomic_DNA"/>
</dbReference>
<dbReference type="PANTHER" id="PTHR11956:SF9">
    <property type="entry name" value="ARGININE--TRNA LIGASE"/>
    <property type="match status" value="1"/>
</dbReference>
<dbReference type="Proteomes" id="UP000636709">
    <property type="component" value="Unassembled WGS sequence"/>
</dbReference>
<evidence type="ECO:0000259" key="10">
    <source>
        <dbReference type="SMART" id="SM00836"/>
    </source>
</evidence>
<dbReference type="PRINTS" id="PR01038">
    <property type="entry name" value="TRNASYNTHARG"/>
</dbReference>
<evidence type="ECO:0000256" key="6">
    <source>
        <dbReference type="ARBA" id="ARBA00022917"/>
    </source>
</evidence>
<organism evidence="11 12">
    <name type="scientific">Digitaria exilis</name>
    <dbReference type="NCBI Taxonomy" id="1010633"/>
    <lineage>
        <taxon>Eukaryota</taxon>
        <taxon>Viridiplantae</taxon>
        <taxon>Streptophyta</taxon>
        <taxon>Embryophyta</taxon>
        <taxon>Tracheophyta</taxon>
        <taxon>Spermatophyta</taxon>
        <taxon>Magnoliopsida</taxon>
        <taxon>Liliopsida</taxon>
        <taxon>Poales</taxon>
        <taxon>Poaceae</taxon>
        <taxon>PACMAD clade</taxon>
        <taxon>Panicoideae</taxon>
        <taxon>Panicodae</taxon>
        <taxon>Paniceae</taxon>
        <taxon>Anthephorinae</taxon>
        <taxon>Digitaria</taxon>
    </lineage>
</organism>
<feature type="domain" description="DALR anticodon binding" evidence="10">
    <location>
        <begin position="103"/>
        <end position="218"/>
    </location>
</feature>
<dbReference type="EC" id="6.1.1.19" evidence="2"/>
<evidence type="ECO:0000313" key="12">
    <source>
        <dbReference type="Proteomes" id="UP000636709"/>
    </source>
</evidence>
<dbReference type="Pfam" id="PF00750">
    <property type="entry name" value="tRNA-synt_1d"/>
    <property type="match status" value="1"/>
</dbReference>
<proteinExistence type="inferred from homology"/>
<evidence type="ECO:0000256" key="5">
    <source>
        <dbReference type="ARBA" id="ARBA00022840"/>
    </source>
</evidence>
<evidence type="ECO:0000256" key="3">
    <source>
        <dbReference type="ARBA" id="ARBA00022598"/>
    </source>
</evidence>
<dbReference type="Gene3D" id="3.40.50.620">
    <property type="entry name" value="HUPs"/>
    <property type="match status" value="1"/>
</dbReference>
<keyword evidence="7 9" id="KW-0030">Aminoacyl-tRNA synthetase</keyword>
<keyword evidence="4 9" id="KW-0547">Nucleotide-binding</keyword>
<evidence type="ECO:0000313" key="11">
    <source>
        <dbReference type="EMBL" id="KAF8704909.1"/>
    </source>
</evidence>
<dbReference type="InterPro" id="IPR001278">
    <property type="entry name" value="Arg-tRNA-ligase"/>
</dbReference>
<evidence type="ECO:0000256" key="8">
    <source>
        <dbReference type="ARBA" id="ARBA00049339"/>
    </source>
</evidence>
<comment type="similarity">
    <text evidence="1 9">Belongs to the class-I aminoacyl-tRNA synthetase family.</text>
</comment>
<comment type="caution">
    <text evidence="11">The sequence shown here is derived from an EMBL/GenBank/DDBJ whole genome shotgun (WGS) entry which is preliminary data.</text>
</comment>
<dbReference type="OrthoDB" id="784985at2759"/>
<dbReference type="FunFam" id="1.10.730.10:FF:000017">
    <property type="entry name" value="Arginine--tRNA ligase, chloroplastic/mitochondrial"/>
    <property type="match status" value="1"/>
</dbReference>
<name>A0A835EQ30_9POAL</name>
<dbReference type="SUPFAM" id="SSF52374">
    <property type="entry name" value="Nucleotidylyl transferase"/>
    <property type="match status" value="1"/>
</dbReference>
<accession>A0A835EQ30</accession>
<reference evidence="11" key="1">
    <citation type="submission" date="2020-07" db="EMBL/GenBank/DDBJ databases">
        <title>Genome sequence and genetic diversity analysis of an under-domesticated orphan crop, white fonio (Digitaria exilis).</title>
        <authorList>
            <person name="Bennetzen J.L."/>
            <person name="Chen S."/>
            <person name="Ma X."/>
            <person name="Wang X."/>
            <person name="Yssel A.E.J."/>
            <person name="Chaluvadi S.R."/>
            <person name="Johnson M."/>
            <person name="Gangashetty P."/>
            <person name="Hamidou F."/>
            <person name="Sanogo M.D."/>
            <person name="Zwaenepoel A."/>
            <person name="Wallace J."/>
            <person name="Van De Peer Y."/>
            <person name="Van Deynze A."/>
        </authorList>
    </citation>
    <scope>NUCLEOTIDE SEQUENCE</scope>
    <source>
        <tissue evidence="11">Leaves</tissue>
    </source>
</reference>
<protein>
    <recommendedName>
        <fullName evidence="2">arginine--tRNA ligase</fullName>
        <ecNumber evidence="2">6.1.1.19</ecNumber>
    </recommendedName>
</protein>
<comment type="catalytic activity">
    <reaction evidence="8">
        <text>tRNA(Arg) + L-arginine + ATP = L-arginyl-tRNA(Arg) + AMP + diphosphate</text>
        <dbReference type="Rhea" id="RHEA:20301"/>
        <dbReference type="Rhea" id="RHEA-COMP:9658"/>
        <dbReference type="Rhea" id="RHEA-COMP:9673"/>
        <dbReference type="ChEBI" id="CHEBI:30616"/>
        <dbReference type="ChEBI" id="CHEBI:32682"/>
        <dbReference type="ChEBI" id="CHEBI:33019"/>
        <dbReference type="ChEBI" id="CHEBI:78442"/>
        <dbReference type="ChEBI" id="CHEBI:78513"/>
        <dbReference type="ChEBI" id="CHEBI:456215"/>
        <dbReference type="EC" id="6.1.1.19"/>
    </reaction>
</comment>
<dbReference type="InterPro" id="IPR014729">
    <property type="entry name" value="Rossmann-like_a/b/a_fold"/>
</dbReference>
<dbReference type="Gene3D" id="1.10.730.10">
    <property type="entry name" value="Isoleucyl-tRNA Synthetase, Domain 1"/>
    <property type="match status" value="1"/>
</dbReference>
<evidence type="ECO:0000256" key="7">
    <source>
        <dbReference type="ARBA" id="ARBA00023146"/>
    </source>
</evidence>
<sequence length="218" mass="24629">MHVGHIRSTIIGETLARMLEFANVEVLRRNHVGDWGTQSFYKASKIKFDDENSCFKVKAQQAVVRLQGESFYNPYIPPVLEELKNKGLIMESNGAQGNTAVYLQYAHARICSIIQKADKDIEEMKTKASITFVHADERALGLHLIRFQEVVEQACADLFPHYLCDYLYSLSEAFSKFYASCQVVGSPEETSRLLLCHATAVVMRQCFNLLGITPVCKL</sequence>
<keyword evidence="6 9" id="KW-0648">Protein biosynthesis</keyword>
<dbReference type="InterPro" id="IPR035684">
    <property type="entry name" value="ArgRS_core"/>
</dbReference>
<dbReference type="GO" id="GO:0004814">
    <property type="term" value="F:arginine-tRNA ligase activity"/>
    <property type="evidence" value="ECO:0007669"/>
    <property type="project" value="UniProtKB-EC"/>
</dbReference>
<dbReference type="InterPro" id="IPR009080">
    <property type="entry name" value="tRNAsynth_Ia_anticodon-bd"/>
</dbReference>
<evidence type="ECO:0000256" key="9">
    <source>
        <dbReference type="RuleBase" id="RU363038"/>
    </source>
</evidence>
<keyword evidence="5 9" id="KW-0067">ATP-binding</keyword>
<dbReference type="Pfam" id="PF05746">
    <property type="entry name" value="DALR_1"/>
    <property type="match status" value="1"/>
</dbReference>
<keyword evidence="12" id="KW-1185">Reference proteome</keyword>
<dbReference type="GO" id="GO:0006420">
    <property type="term" value="P:arginyl-tRNA aminoacylation"/>
    <property type="evidence" value="ECO:0007669"/>
    <property type="project" value="InterPro"/>
</dbReference>
<dbReference type="SUPFAM" id="SSF47323">
    <property type="entry name" value="Anticodon-binding domain of a subclass of class I aminoacyl-tRNA synthetases"/>
    <property type="match status" value="1"/>
</dbReference>
<evidence type="ECO:0000256" key="2">
    <source>
        <dbReference type="ARBA" id="ARBA00012837"/>
    </source>
</evidence>
<dbReference type="InterPro" id="IPR008909">
    <property type="entry name" value="DALR_anticod-bd"/>
</dbReference>
<dbReference type="AlphaFoldDB" id="A0A835EQ30"/>
<evidence type="ECO:0000256" key="4">
    <source>
        <dbReference type="ARBA" id="ARBA00022741"/>
    </source>
</evidence>